<feature type="transmembrane region" description="Helical" evidence="15">
    <location>
        <begin position="12"/>
        <end position="34"/>
    </location>
</feature>
<name>A0A4S1WVW2_9SPHN</name>
<dbReference type="SMART" id="SM00387">
    <property type="entry name" value="HATPase_c"/>
    <property type="match status" value="1"/>
</dbReference>
<dbReference type="InterPro" id="IPR003660">
    <property type="entry name" value="HAMP_dom"/>
</dbReference>
<evidence type="ECO:0000313" key="18">
    <source>
        <dbReference type="EMBL" id="TGX46557.1"/>
    </source>
</evidence>
<dbReference type="SMART" id="SM00388">
    <property type="entry name" value="HisKA"/>
    <property type="match status" value="1"/>
</dbReference>
<proteinExistence type="predicted"/>
<evidence type="ECO:0000256" key="1">
    <source>
        <dbReference type="ARBA" id="ARBA00000085"/>
    </source>
</evidence>
<dbReference type="EC" id="2.7.13.3" evidence="3"/>
<dbReference type="PANTHER" id="PTHR44936">
    <property type="entry name" value="SENSOR PROTEIN CREC"/>
    <property type="match status" value="1"/>
</dbReference>
<accession>A0A4S1WVW2</accession>
<dbReference type="InterPro" id="IPR003594">
    <property type="entry name" value="HATPase_dom"/>
</dbReference>
<evidence type="ECO:0000313" key="19">
    <source>
        <dbReference type="Proteomes" id="UP000309848"/>
    </source>
</evidence>
<evidence type="ECO:0000256" key="6">
    <source>
        <dbReference type="ARBA" id="ARBA00022553"/>
    </source>
</evidence>
<keyword evidence="12 15" id="KW-1133">Transmembrane helix</keyword>
<dbReference type="GO" id="GO:0005886">
    <property type="term" value="C:plasma membrane"/>
    <property type="evidence" value="ECO:0007669"/>
    <property type="project" value="UniProtKB-SubCell"/>
</dbReference>
<evidence type="ECO:0000256" key="3">
    <source>
        <dbReference type="ARBA" id="ARBA00012438"/>
    </source>
</evidence>
<feature type="transmembrane region" description="Helical" evidence="15">
    <location>
        <begin position="161"/>
        <end position="179"/>
    </location>
</feature>
<dbReference type="InterPro" id="IPR003661">
    <property type="entry name" value="HisK_dim/P_dom"/>
</dbReference>
<evidence type="ECO:0000256" key="12">
    <source>
        <dbReference type="ARBA" id="ARBA00022989"/>
    </source>
</evidence>
<evidence type="ECO:0000256" key="5">
    <source>
        <dbReference type="ARBA" id="ARBA00022519"/>
    </source>
</evidence>
<evidence type="ECO:0000256" key="15">
    <source>
        <dbReference type="SAM" id="Phobius"/>
    </source>
</evidence>
<dbReference type="OrthoDB" id="9804645at2"/>
<dbReference type="CDD" id="cd06225">
    <property type="entry name" value="HAMP"/>
    <property type="match status" value="1"/>
</dbReference>
<dbReference type="CDD" id="cd00082">
    <property type="entry name" value="HisKA"/>
    <property type="match status" value="1"/>
</dbReference>
<dbReference type="InterPro" id="IPR050980">
    <property type="entry name" value="2C_sensor_his_kinase"/>
</dbReference>
<gene>
    <name evidence="18" type="ORF">E5A74_02160</name>
</gene>
<comment type="subcellular location">
    <subcellularLocation>
        <location evidence="2">Cell inner membrane</location>
        <topology evidence="2">Multi-pass membrane protein</topology>
    </subcellularLocation>
</comment>
<dbReference type="EMBL" id="SRXU01000001">
    <property type="protein sequence ID" value="TGX46557.1"/>
    <property type="molecule type" value="Genomic_DNA"/>
</dbReference>
<evidence type="ECO:0000256" key="9">
    <source>
        <dbReference type="ARBA" id="ARBA00022741"/>
    </source>
</evidence>
<dbReference type="GO" id="GO:0000155">
    <property type="term" value="F:phosphorelay sensor kinase activity"/>
    <property type="evidence" value="ECO:0007669"/>
    <property type="project" value="InterPro"/>
</dbReference>
<comment type="caution">
    <text evidence="18">The sequence shown here is derived from an EMBL/GenBank/DDBJ whole genome shotgun (WGS) entry which is preliminary data.</text>
</comment>
<dbReference type="SUPFAM" id="SSF55874">
    <property type="entry name" value="ATPase domain of HSP90 chaperone/DNA topoisomerase II/histidine kinase"/>
    <property type="match status" value="1"/>
</dbReference>
<evidence type="ECO:0000259" key="16">
    <source>
        <dbReference type="PROSITE" id="PS50109"/>
    </source>
</evidence>
<reference evidence="18 19" key="1">
    <citation type="submission" date="2019-04" db="EMBL/GenBank/DDBJ databases">
        <title>Sphingomonas psychrotolerans sp. nov., isolated from soil in the Tianshan Mountains, Xinjiang, China.</title>
        <authorList>
            <person name="Luo Y."/>
            <person name="Sheng H."/>
        </authorList>
    </citation>
    <scope>NUCLEOTIDE SEQUENCE [LARGE SCALE GENOMIC DNA]</scope>
    <source>
        <strain evidence="18 19">KIS18-15</strain>
    </source>
</reference>
<organism evidence="18 19">
    <name type="scientific">Sphingomonas naasensis</name>
    <dbReference type="NCBI Taxonomy" id="1344951"/>
    <lineage>
        <taxon>Bacteria</taxon>
        <taxon>Pseudomonadati</taxon>
        <taxon>Pseudomonadota</taxon>
        <taxon>Alphaproteobacteria</taxon>
        <taxon>Sphingomonadales</taxon>
        <taxon>Sphingomonadaceae</taxon>
        <taxon>Sphingomonas</taxon>
    </lineage>
</organism>
<dbReference type="Pfam" id="PF02518">
    <property type="entry name" value="HATPase_c"/>
    <property type="match status" value="1"/>
</dbReference>
<evidence type="ECO:0000256" key="13">
    <source>
        <dbReference type="ARBA" id="ARBA00023012"/>
    </source>
</evidence>
<keyword evidence="11" id="KW-0067">ATP-binding</keyword>
<dbReference type="InterPro" id="IPR036097">
    <property type="entry name" value="HisK_dim/P_sf"/>
</dbReference>
<dbReference type="PANTHER" id="PTHR44936:SF5">
    <property type="entry name" value="SENSOR HISTIDINE KINASE ENVZ"/>
    <property type="match status" value="1"/>
</dbReference>
<keyword evidence="13" id="KW-0902">Two-component regulatory system</keyword>
<evidence type="ECO:0000256" key="14">
    <source>
        <dbReference type="ARBA" id="ARBA00023136"/>
    </source>
</evidence>
<keyword evidence="14 15" id="KW-0472">Membrane</keyword>
<evidence type="ECO:0000259" key="17">
    <source>
        <dbReference type="PROSITE" id="PS50885"/>
    </source>
</evidence>
<keyword evidence="7" id="KW-0808">Transferase</keyword>
<keyword evidence="8 15" id="KW-0812">Transmembrane</keyword>
<feature type="domain" description="HAMP" evidence="17">
    <location>
        <begin position="180"/>
        <end position="231"/>
    </location>
</feature>
<evidence type="ECO:0000256" key="11">
    <source>
        <dbReference type="ARBA" id="ARBA00022840"/>
    </source>
</evidence>
<comment type="catalytic activity">
    <reaction evidence="1">
        <text>ATP + protein L-histidine = ADP + protein N-phospho-L-histidine.</text>
        <dbReference type="EC" id="2.7.13.3"/>
    </reaction>
</comment>
<dbReference type="PRINTS" id="PR00344">
    <property type="entry name" value="BCTRLSENSOR"/>
</dbReference>
<evidence type="ECO:0000256" key="4">
    <source>
        <dbReference type="ARBA" id="ARBA00022475"/>
    </source>
</evidence>
<dbReference type="PROSITE" id="PS50885">
    <property type="entry name" value="HAMP"/>
    <property type="match status" value="1"/>
</dbReference>
<keyword evidence="19" id="KW-1185">Reference proteome</keyword>
<dbReference type="Gene3D" id="3.30.565.10">
    <property type="entry name" value="Histidine kinase-like ATPase, C-terminal domain"/>
    <property type="match status" value="1"/>
</dbReference>
<evidence type="ECO:0000256" key="7">
    <source>
        <dbReference type="ARBA" id="ARBA00022679"/>
    </source>
</evidence>
<protein>
    <recommendedName>
        <fullName evidence="3">histidine kinase</fullName>
        <ecNumber evidence="3">2.7.13.3</ecNumber>
    </recommendedName>
</protein>
<dbReference type="AlphaFoldDB" id="A0A4S1WVW2"/>
<sequence>MTIMLRPSIGLIGRIFGILLLAILIEFGASTFFYERTSQLSVRDDEARRLAEHLVIARKLLAEEPPGQRTALAADLTTSRYIVRWSPALPARLQIAPTLDRVHRQVIAWEPSLAAANPRLRLTGSGRSAVIEGGVTMPDGSWMQFATREPVHELSFSLERILLGLAPAVAIILVGGALVRQTLLPMRKLAQAAERVGSNEAEELSEAGPRELRRVIRAFNRMQARIHGLIEDRTQALAAVGHDMRTPLARLRLRADAVEDPEVHRAIEADIGEMEAMIRSLLAYLNGDDDGEQPVPVDLAALCQTVADDARDHGGDVRYEGPDHCERPVRRSAFKRALVNLVENAVHHAERIWVTVKPGDAEIVLRVEDDGPGIPEEAIQRVLQPFVRLDQARARDTMGLGLGLSIVARAVAAEGGTFALQNRSGGGLRAEIRLPLR</sequence>
<dbReference type="Pfam" id="PF00672">
    <property type="entry name" value="HAMP"/>
    <property type="match status" value="1"/>
</dbReference>
<keyword evidence="6" id="KW-0597">Phosphoprotein</keyword>
<dbReference type="Gene3D" id="1.10.287.130">
    <property type="match status" value="1"/>
</dbReference>
<dbReference type="PROSITE" id="PS50109">
    <property type="entry name" value="HIS_KIN"/>
    <property type="match status" value="1"/>
</dbReference>
<feature type="domain" description="Histidine kinase" evidence="16">
    <location>
        <begin position="239"/>
        <end position="437"/>
    </location>
</feature>
<dbReference type="Proteomes" id="UP000309848">
    <property type="component" value="Unassembled WGS sequence"/>
</dbReference>
<evidence type="ECO:0000256" key="10">
    <source>
        <dbReference type="ARBA" id="ARBA00022777"/>
    </source>
</evidence>
<keyword evidence="9" id="KW-0547">Nucleotide-binding</keyword>
<keyword evidence="4" id="KW-1003">Cell membrane</keyword>
<dbReference type="InterPro" id="IPR036890">
    <property type="entry name" value="HATPase_C_sf"/>
</dbReference>
<dbReference type="InterPro" id="IPR005467">
    <property type="entry name" value="His_kinase_dom"/>
</dbReference>
<evidence type="ECO:0000256" key="8">
    <source>
        <dbReference type="ARBA" id="ARBA00022692"/>
    </source>
</evidence>
<keyword evidence="5" id="KW-0997">Cell inner membrane</keyword>
<dbReference type="CDD" id="cd00075">
    <property type="entry name" value="HATPase"/>
    <property type="match status" value="1"/>
</dbReference>
<dbReference type="SUPFAM" id="SSF47384">
    <property type="entry name" value="Homodimeric domain of signal transducing histidine kinase"/>
    <property type="match status" value="1"/>
</dbReference>
<keyword evidence="10" id="KW-0418">Kinase</keyword>
<dbReference type="InterPro" id="IPR004358">
    <property type="entry name" value="Sig_transdc_His_kin-like_C"/>
</dbReference>
<dbReference type="SMART" id="SM00304">
    <property type="entry name" value="HAMP"/>
    <property type="match status" value="1"/>
</dbReference>
<evidence type="ECO:0000256" key="2">
    <source>
        <dbReference type="ARBA" id="ARBA00004429"/>
    </source>
</evidence>
<dbReference type="GO" id="GO:0005524">
    <property type="term" value="F:ATP binding"/>
    <property type="evidence" value="ECO:0007669"/>
    <property type="project" value="UniProtKB-KW"/>
</dbReference>